<keyword evidence="4" id="KW-1185">Reference proteome</keyword>
<dbReference type="EMBL" id="QLLG01000832">
    <property type="protein sequence ID" value="RMX61975.1"/>
    <property type="molecule type" value="Genomic_DNA"/>
</dbReference>
<dbReference type="Proteomes" id="UP000286097">
    <property type="component" value="Unassembled WGS sequence"/>
</dbReference>
<evidence type="ECO:0000313" key="3">
    <source>
        <dbReference type="EMBL" id="RQM17324.1"/>
    </source>
</evidence>
<dbReference type="VEuPathDB" id="FungiDB:DD237_001097"/>
<feature type="region of interest" description="Disordered" evidence="1">
    <location>
        <begin position="1"/>
        <end position="34"/>
    </location>
</feature>
<feature type="compositionally biased region" description="Low complexity" evidence="1">
    <location>
        <begin position="151"/>
        <end position="160"/>
    </location>
</feature>
<feature type="region of interest" description="Disordered" evidence="1">
    <location>
        <begin position="49"/>
        <end position="94"/>
    </location>
</feature>
<organism evidence="2 4">
    <name type="scientific">Peronospora effusa</name>
    <dbReference type="NCBI Taxonomy" id="542832"/>
    <lineage>
        <taxon>Eukaryota</taxon>
        <taxon>Sar</taxon>
        <taxon>Stramenopiles</taxon>
        <taxon>Oomycota</taxon>
        <taxon>Peronosporomycetes</taxon>
        <taxon>Peronosporales</taxon>
        <taxon>Peronosporaceae</taxon>
        <taxon>Peronospora</taxon>
    </lineage>
</organism>
<evidence type="ECO:0000313" key="2">
    <source>
        <dbReference type="EMBL" id="RMX61975.1"/>
    </source>
</evidence>
<protein>
    <submittedName>
        <fullName evidence="2">Uncharacterized protein</fullName>
    </submittedName>
</protein>
<dbReference type="AlphaFoldDB" id="A0A3M6V6K0"/>
<feature type="region of interest" description="Disordered" evidence="1">
    <location>
        <begin position="191"/>
        <end position="211"/>
    </location>
</feature>
<dbReference type="Proteomes" id="UP000282087">
    <property type="component" value="Unassembled WGS sequence"/>
</dbReference>
<feature type="compositionally biased region" description="Polar residues" evidence="1">
    <location>
        <begin position="55"/>
        <end position="66"/>
    </location>
</feature>
<feature type="compositionally biased region" description="Basic and acidic residues" evidence="1">
    <location>
        <begin position="13"/>
        <end position="28"/>
    </location>
</feature>
<sequence length="211" mass="23767">MTYRKKNPLPPEPRTDHERWHHASDMKSHGHHRNHLERTSIARLPHYTSIPHRYGNSSVTTQNLKGSKSRPVCDHVKRVRNPSNRRRDGKGSGFEGEVLCRVDQVYTFSFGSSTDVRQSTLSGICDSDRSMTNEENAAPQQAKRPQVFERPSSPSSPLSSHKSEASSQMLLLVHPTPFDCGQRPPICPAGFNWKLPQHHSQQPRSPPPAAT</sequence>
<evidence type="ECO:0000313" key="5">
    <source>
        <dbReference type="Proteomes" id="UP000286097"/>
    </source>
</evidence>
<feature type="region of interest" description="Disordered" evidence="1">
    <location>
        <begin position="124"/>
        <end position="166"/>
    </location>
</feature>
<reference evidence="4 5" key="1">
    <citation type="submission" date="2018-06" db="EMBL/GenBank/DDBJ databases">
        <title>Comparative genomics of downy mildews reveals potential adaptations to biotrophy.</title>
        <authorList>
            <person name="Fletcher K."/>
            <person name="Klosterman S.J."/>
            <person name="Derevnina L."/>
            <person name="Martin F."/>
            <person name="Koike S."/>
            <person name="Reyes Chin-Wo S."/>
            <person name="Mou B."/>
            <person name="Michelmore R."/>
        </authorList>
    </citation>
    <scope>NUCLEOTIDE SEQUENCE [LARGE SCALE GENOMIC DNA]</scope>
    <source>
        <strain evidence="3 5">R13</strain>
        <strain evidence="2 4">R14</strain>
    </source>
</reference>
<accession>A0A3M6V6K0</accession>
<gene>
    <name evidence="3" type="ORF">DD237_001097</name>
    <name evidence="2" type="ORF">DD238_008493</name>
</gene>
<dbReference type="STRING" id="542832.A0A3M6V6K0"/>
<dbReference type="EMBL" id="QKXF01000098">
    <property type="protein sequence ID" value="RQM17324.1"/>
    <property type="molecule type" value="Genomic_DNA"/>
</dbReference>
<evidence type="ECO:0000313" key="4">
    <source>
        <dbReference type="Proteomes" id="UP000282087"/>
    </source>
</evidence>
<name>A0A3M6V6K0_9STRA</name>
<evidence type="ECO:0000256" key="1">
    <source>
        <dbReference type="SAM" id="MobiDB-lite"/>
    </source>
</evidence>
<comment type="caution">
    <text evidence="2">The sequence shown here is derived from an EMBL/GenBank/DDBJ whole genome shotgun (WGS) entry which is preliminary data.</text>
</comment>
<proteinExistence type="predicted"/>